<feature type="transmembrane region" description="Helical" evidence="9">
    <location>
        <begin position="80"/>
        <end position="97"/>
    </location>
</feature>
<dbReference type="GO" id="GO:0005886">
    <property type="term" value="C:plasma membrane"/>
    <property type="evidence" value="ECO:0007669"/>
    <property type="project" value="UniProtKB-SubCell"/>
</dbReference>
<keyword evidence="4" id="KW-1003">Cell membrane</keyword>
<gene>
    <name evidence="10" type="ORF">N180_20580</name>
</gene>
<evidence type="ECO:0000313" key="11">
    <source>
        <dbReference type="Proteomes" id="UP000028007"/>
    </source>
</evidence>
<feature type="transmembrane region" description="Helical" evidence="9">
    <location>
        <begin position="225"/>
        <end position="244"/>
    </location>
</feature>
<accession>A0A081PBH0</accession>
<protein>
    <recommendedName>
        <fullName evidence="12">Cobalamin biosynthesis protein CobD</fullName>
    </recommendedName>
</protein>
<evidence type="ECO:0000256" key="5">
    <source>
        <dbReference type="ARBA" id="ARBA00022573"/>
    </source>
</evidence>
<dbReference type="GO" id="GO:0009236">
    <property type="term" value="P:cobalamin biosynthetic process"/>
    <property type="evidence" value="ECO:0007669"/>
    <property type="project" value="UniProtKB-UniPathway"/>
</dbReference>
<dbReference type="OrthoDB" id="9811967at2"/>
<feature type="transmembrane region" description="Helical" evidence="9">
    <location>
        <begin position="143"/>
        <end position="163"/>
    </location>
</feature>
<evidence type="ECO:0000256" key="9">
    <source>
        <dbReference type="SAM" id="Phobius"/>
    </source>
</evidence>
<keyword evidence="5" id="KW-0169">Cobalamin biosynthesis</keyword>
<evidence type="ECO:0000256" key="6">
    <source>
        <dbReference type="ARBA" id="ARBA00022692"/>
    </source>
</evidence>
<comment type="similarity">
    <text evidence="3">Belongs to the CobD/CbiB family.</text>
</comment>
<evidence type="ECO:0000256" key="2">
    <source>
        <dbReference type="ARBA" id="ARBA00004953"/>
    </source>
</evidence>
<dbReference type="RefSeq" id="WP_037445218.1">
    <property type="nucleotide sequence ID" value="NZ_JNFF01000119.1"/>
</dbReference>
<comment type="caution">
    <text evidence="10">The sequence shown here is derived from an EMBL/GenBank/DDBJ whole genome shotgun (WGS) entry which is preliminary data.</text>
</comment>
<keyword evidence="11" id="KW-1185">Reference proteome</keyword>
<keyword evidence="7 9" id="KW-1133">Transmembrane helix</keyword>
<name>A0A081PBH0_9SPHI</name>
<dbReference type="EMBL" id="JNFF01000119">
    <property type="protein sequence ID" value="KEQ28043.1"/>
    <property type="molecule type" value="Genomic_DNA"/>
</dbReference>
<dbReference type="Proteomes" id="UP000028007">
    <property type="component" value="Unassembled WGS sequence"/>
</dbReference>
<dbReference type="UniPathway" id="UPA00148"/>
<keyword evidence="8 9" id="KW-0472">Membrane</keyword>
<comment type="pathway">
    <text evidence="2">Cofactor biosynthesis; adenosylcobalamin biosynthesis.</text>
</comment>
<keyword evidence="6 9" id="KW-0812">Transmembrane</keyword>
<comment type="subcellular location">
    <subcellularLocation>
        <location evidence="1">Cell membrane</location>
        <topology evidence="1">Multi-pass membrane protein</topology>
    </subcellularLocation>
</comment>
<evidence type="ECO:0000256" key="3">
    <source>
        <dbReference type="ARBA" id="ARBA00006263"/>
    </source>
</evidence>
<dbReference type="Pfam" id="PF03186">
    <property type="entry name" value="CobD_Cbib"/>
    <property type="match status" value="2"/>
</dbReference>
<dbReference type="PANTHER" id="PTHR34308:SF1">
    <property type="entry name" value="COBALAMIN BIOSYNTHESIS PROTEIN CBIB"/>
    <property type="match status" value="1"/>
</dbReference>
<proteinExistence type="inferred from homology"/>
<dbReference type="AlphaFoldDB" id="A0A081PBH0"/>
<evidence type="ECO:0000256" key="1">
    <source>
        <dbReference type="ARBA" id="ARBA00004651"/>
    </source>
</evidence>
<feature type="transmembrane region" description="Helical" evidence="9">
    <location>
        <begin position="256"/>
        <end position="277"/>
    </location>
</feature>
<evidence type="ECO:0000313" key="10">
    <source>
        <dbReference type="EMBL" id="KEQ28043.1"/>
    </source>
</evidence>
<reference evidence="10 11" key="1">
    <citation type="journal article" date="1992" name="Int. J. Syst. Bacteriol.">
        <title>Sphingobacterium antarcticus sp. nov. a Psychrotrophic Bacterium from the Soils of Schirmacher Oasis, Antarctica.</title>
        <authorList>
            <person name="Shivaji S."/>
            <person name="Ray M.K."/>
            <person name="Rao N.S."/>
            <person name="Saiserr L."/>
            <person name="Jagannadham M.V."/>
            <person name="Kumar G.S."/>
            <person name="Reddy G."/>
            <person name="Bhargava P.M."/>
        </authorList>
    </citation>
    <scope>NUCLEOTIDE SEQUENCE [LARGE SCALE GENOMIC DNA]</scope>
    <source>
        <strain evidence="10 11">4BY</strain>
    </source>
</reference>
<evidence type="ECO:0000256" key="8">
    <source>
        <dbReference type="ARBA" id="ARBA00023136"/>
    </source>
</evidence>
<dbReference type="eggNOG" id="COG1270">
    <property type="taxonomic scope" value="Bacteria"/>
</dbReference>
<sequence>MEGFIRVFLPLLAGYLLDFAIGDLPSAYRPELFFKRAINSVLNWMNCGTMRLLKGAMLVVISTGVVFIVTTLIWSYLLEFAVPAYLLLSTLMIYWSLGSNKLIQNGDAAFNKNKEGNDSSAYTRYETVISMSSGLSKRVVSPVFYYCLGGIPLMLSSQLIHYLDDRIGYKTTEFEDFGKAAAWSDDVINFIPSRITAVLILLISRNSAAWKYMMNRGHLHASPNTGYPLMAISGVIGIDLLLPVSEVKLSRVHYAYIRSLHYAVILVLVVAIGIYYFNW</sequence>
<feature type="transmembrane region" description="Helical" evidence="9">
    <location>
        <begin position="187"/>
        <end position="204"/>
    </location>
</feature>
<dbReference type="GO" id="GO:0048472">
    <property type="term" value="F:threonine-phosphate decarboxylase activity"/>
    <property type="evidence" value="ECO:0007669"/>
    <property type="project" value="InterPro"/>
</dbReference>
<evidence type="ECO:0008006" key="12">
    <source>
        <dbReference type="Google" id="ProtNLM"/>
    </source>
</evidence>
<dbReference type="InterPro" id="IPR004485">
    <property type="entry name" value="Cobalamin_biosynth_CobD/CbiB"/>
</dbReference>
<dbReference type="PANTHER" id="PTHR34308">
    <property type="entry name" value="COBALAMIN BIOSYNTHESIS PROTEIN CBIB"/>
    <property type="match status" value="1"/>
</dbReference>
<evidence type="ECO:0000256" key="4">
    <source>
        <dbReference type="ARBA" id="ARBA00022475"/>
    </source>
</evidence>
<feature type="transmembrane region" description="Helical" evidence="9">
    <location>
        <begin position="52"/>
        <end position="74"/>
    </location>
</feature>
<evidence type="ECO:0000256" key="7">
    <source>
        <dbReference type="ARBA" id="ARBA00022989"/>
    </source>
</evidence>
<organism evidence="10 11">
    <name type="scientific">Pedobacter antarcticus 4BY</name>
    <dbReference type="NCBI Taxonomy" id="1358423"/>
    <lineage>
        <taxon>Bacteria</taxon>
        <taxon>Pseudomonadati</taxon>
        <taxon>Bacteroidota</taxon>
        <taxon>Sphingobacteriia</taxon>
        <taxon>Sphingobacteriales</taxon>
        <taxon>Sphingobacteriaceae</taxon>
        <taxon>Pedobacter</taxon>
    </lineage>
</organism>